<keyword evidence="1" id="KW-1133">Transmembrane helix</keyword>
<dbReference type="InterPro" id="IPR012551">
    <property type="entry name" value="DUF1707_SHOCT-like"/>
</dbReference>
<reference evidence="3" key="1">
    <citation type="submission" date="2021-04" db="EMBL/GenBank/DDBJ databases">
        <title>Genome based classification of Actinospica acidithermotolerans sp. nov., an actinobacterium isolated from an Indonesian hot spring.</title>
        <authorList>
            <person name="Kusuma A.B."/>
            <person name="Putra K.E."/>
            <person name="Nafisah S."/>
            <person name="Loh J."/>
            <person name="Nouioui I."/>
            <person name="Goodfellow M."/>
        </authorList>
    </citation>
    <scope>NUCLEOTIDE SEQUENCE</scope>
    <source>
        <strain evidence="3">MGRD01-02</strain>
    </source>
</reference>
<dbReference type="AlphaFoldDB" id="A0A941IFR8"/>
<evidence type="ECO:0000313" key="3">
    <source>
        <dbReference type="EMBL" id="MBR7825344.1"/>
    </source>
</evidence>
<proteinExistence type="predicted"/>
<evidence type="ECO:0000256" key="1">
    <source>
        <dbReference type="SAM" id="Phobius"/>
    </source>
</evidence>
<comment type="caution">
    <text evidence="3">The sequence shown here is derived from an EMBL/GenBank/DDBJ whole genome shotgun (WGS) entry which is preliminary data.</text>
</comment>
<feature type="domain" description="DUF1707" evidence="2">
    <location>
        <begin position="1"/>
        <end position="53"/>
    </location>
</feature>
<accession>A0A941IFR8</accession>
<keyword evidence="1" id="KW-0472">Membrane</keyword>
<keyword evidence="1" id="KW-0812">Transmembrane</keyword>
<dbReference type="PANTHER" id="PTHR40763:SF4">
    <property type="entry name" value="DUF1707 DOMAIN-CONTAINING PROTEIN"/>
    <property type="match status" value="1"/>
</dbReference>
<feature type="transmembrane region" description="Helical" evidence="1">
    <location>
        <begin position="107"/>
        <end position="124"/>
    </location>
</feature>
<dbReference type="Pfam" id="PF08044">
    <property type="entry name" value="DUF1707"/>
    <property type="match status" value="1"/>
</dbReference>
<dbReference type="EMBL" id="JAGSOH010000005">
    <property type="protein sequence ID" value="MBR7825344.1"/>
    <property type="molecule type" value="Genomic_DNA"/>
</dbReference>
<sequence>MRASDEDRDRVVEILRQHTAEGRITAEEFDERMTAAYSAKTLGALAELTADLPVDLAEHARRQQDLARLARQRGRLPKQVRQELAGLGSLAVVLTTIWVISGAGYFWPVWPLGIIAAITVARLIQAWGER</sequence>
<organism evidence="3 4">
    <name type="scientific">Actinospica acidithermotolerans</name>
    <dbReference type="NCBI Taxonomy" id="2828514"/>
    <lineage>
        <taxon>Bacteria</taxon>
        <taxon>Bacillati</taxon>
        <taxon>Actinomycetota</taxon>
        <taxon>Actinomycetes</taxon>
        <taxon>Catenulisporales</taxon>
        <taxon>Actinospicaceae</taxon>
        <taxon>Actinospica</taxon>
    </lineage>
</organism>
<evidence type="ECO:0000259" key="2">
    <source>
        <dbReference type="Pfam" id="PF08044"/>
    </source>
</evidence>
<feature type="transmembrane region" description="Helical" evidence="1">
    <location>
        <begin position="84"/>
        <end position="101"/>
    </location>
</feature>
<dbReference type="PANTHER" id="PTHR40763">
    <property type="entry name" value="MEMBRANE PROTEIN-RELATED"/>
    <property type="match status" value="1"/>
</dbReference>
<evidence type="ECO:0000313" key="4">
    <source>
        <dbReference type="Proteomes" id="UP000676325"/>
    </source>
</evidence>
<dbReference type="Proteomes" id="UP000676325">
    <property type="component" value="Unassembled WGS sequence"/>
</dbReference>
<keyword evidence="4" id="KW-1185">Reference proteome</keyword>
<protein>
    <submittedName>
        <fullName evidence="3">DUF1707 domain-containing protein</fullName>
    </submittedName>
</protein>
<name>A0A941IFR8_9ACTN</name>
<gene>
    <name evidence="3" type="ORF">KDK95_03420</name>
</gene>